<dbReference type="OrthoDB" id="1717367at2759"/>
<dbReference type="PANTHER" id="PTHR34539:SF15">
    <property type="match status" value="1"/>
</dbReference>
<evidence type="ECO:0000313" key="3">
    <source>
        <dbReference type="Proteomes" id="UP000585474"/>
    </source>
</evidence>
<comment type="caution">
    <text evidence="2">The sequence shown here is derived from an EMBL/GenBank/DDBJ whole genome shotgun (WGS) entry which is preliminary data.</text>
</comment>
<dbReference type="Proteomes" id="UP000585474">
    <property type="component" value="Unassembled WGS sequence"/>
</dbReference>
<name>A0A7J0H110_9ERIC</name>
<dbReference type="AlphaFoldDB" id="A0A7J0H110"/>
<reference evidence="2 3" key="1">
    <citation type="submission" date="2019-07" db="EMBL/GenBank/DDBJ databases">
        <title>De Novo Assembly of kiwifruit Actinidia rufa.</title>
        <authorList>
            <person name="Sugita-Konishi S."/>
            <person name="Sato K."/>
            <person name="Mori E."/>
            <person name="Abe Y."/>
            <person name="Kisaki G."/>
            <person name="Hamano K."/>
            <person name="Suezawa K."/>
            <person name="Otani M."/>
            <person name="Fukuda T."/>
            <person name="Manabe T."/>
            <person name="Gomi K."/>
            <person name="Tabuchi M."/>
            <person name="Akimitsu K."/>
            <person name="Kataoka I."/>
        </authorList>
    </citation>
    <scope>NUCLEOTIDE SEQUENCE [LARGE SCALE GENOMIC DNA]</scope>
    <source>
        <strain evidence="3">cv. Fuchu</strain>
    </source>
</reference>
<organism evidence="2 3">
    <name type="scientific">Actinidia rufa</name>
    <dbReference type="NCBI Taxonomy" id="165716"/>
    <lineage>
        <taxon>Eukaryota</taxon>
        <taxon>Viridiplantae</taxon>
        <taxon>Streptophyta</taxon>
        <taxon>Embryophyta</taxon>
        <taxon>Tracheophyta</taxon>
        <taxon>Spermatophyta</taxon>
        <taxon>Magnoliopsida</taxon>
        <taxon>eudicotyledons</taxon>
        <taxon>Gunneridae</taxon>
        <taxon>Pentapetalae</taxon>
        <taxon>asterids</taxon>
        <taxon>Ericales</taxon>
        <taxon>Actinidiaceae</taxon>
        <taxon>Actinidia</taxon>
    </lineage>
</organism>
<protein>
    <submittedName>
        <fullName evidence="2">Uncharacterized protein</fullName>
    </submittedName>
</protein>
<evidence type="ECO:0000256" key="1">
    <source>
        <dbReference type="SAM" id="MobiDB-lite"/>
    </source>
</evidence>
<evidence type="ECO:0000313" key="2">
    <source>
        <dbReference type="EMBL" id="GFZ16800.1"/>
    </source>
</evidence>
<sequence>MEDVNDDNCVKKRARGDSDLASPEEERVESDPSELSSPYAKRVRKDSDINSSELNRNDSVESILKSPESTRIPNDILDILDEPDLVTDCDPAILDLDSVIRSFEEEILHPSPTQQPPVVSGSSISGESPPDLGYLFEASDDELGLPPTVSTSDEKIETKTDSVKAVALNEVLGFGDELTSYDSLGLGLGEETQGNVEFVSAEGELFDFDSADFSEFLYRPESLPAL</sequence>
<feature type="compositionally biased region" description="Acidic residues" evidence="1">
    <location>
        <begin position="22"/>
        <end position="32"/>
    </location>
</feature>
<keyword evidence="3" id="KW-1185">Reference proteome</keyword>
<dbReference type="PANTHER" id="PTHR34539">
    <property type="entry name" value="T6J4.11 PROTEIN"/>
    <property type="match status" value="1"/>
</dbReference>
<feature type="region of interest" description="Disordered" evidence="1">
    <location>
        <begin position="1"/>
        <end position="75"/>
    </location>
</feature>
<proteinExistence type="predicted"/>
<accession>A0A7J0H110</accession>
<gene>
    <name evidence="2" type="ORF">Acr_26g0000700</name>
</gene>
<dbReference type="EMBL" id="BJWL01000026">
    <property type="protein sequence ID" value="GFZ16800.1"/>
    <property type="molecule type" value="Genomic_DNA"/>
</dbReference>